<reference evidence="1" key="2">
    <citation type="journal article" date="2015" name="Fish Shellfish Immunol.">
        <title>Early steps in the European eel (Anguilla anguilla)-Vibrio vulnificus interaction in the gills: Role of the RtxA13 toxin.</title>
        <authorList>
            <person name="Callol A."/>
            <person name="Pajuelo D."/>
            <person name="Ebbesson L."/>
            <person name="Teles M."/>
            <person name="MacKenzie S."/>
            <person name="Amaro C."/>
        </authorList>
    </citation>
    <scope>NUCLEOTIDE SEQUENCE</scope>
</reference>
<proteinExistence type="predicted"/>
<accession>A0A0E9WVP3</accession>
<evidence type="ECO:0000313" key="1">
    <source>
        <dbReference type="EMBL" id="JAH93583.1"/>
    </source>
</evidence>
<sequence>MVVTGGHCRCFFMLQLYKRTPPAHYQRSWMRLKWRWKENAGASLLSLK</sequence>
<dbReference type="AlphaFoldDB" id="A0A0E9WVP3"/>
<dbReference type="EMBL" id="GBXM01014994">
    <property type="protein sequence ID" value="JAH93583.1"/>
    <property type="molecule type" value="Transcribed_RNA"/>
</dbReference>
<organism evidence="1">
    <name type="scientific">Anguilla anguilla</name>
    <name type="common">European freshwater eel</name>
    <name type="synonym">Muraena anguilla</name>
    <dbReference type="NCBI Taxonomy" id="7936"/>
    <lineage>
        <taxon>Eukaryota</taxon>
        <taxon>Metazoa</taxon>
        <taxon>Chordata</taxon>
        <taxon>Craniata</taxon>
        <taxon>Vertebrata</taxon>
        <taxon>Euteleostomi</taxon>
        <taxon>Actinopterygii</taxon>
        <taxon>Neopterygii</taxon>
        <taxon>Teleostei</taxon>
        <taxon>Anguilliformes</taxon>
        <taxon>Anguillidae</taxon>
        <taxon>Anguilla</taxon>
    </lineage>
</organism>
<reference evidence="1" key="1">
    <citation type="submission" date="2014-11" db="EMBL/GenBank/DDBJ databases">
        <authorList>
            <person name="Amaro Gonzalez C."/>
        </authorList>
    </citation>
    <scope>NUCLEOTIDE SEQUENCE</scope>
</reference>
<protein>
    <submittedName>
        <fullName evidence="1">Uncharacterized protein</fullName>
    </submittedName>
</protein>
<name>A0A0E9WVP3_ANGAN</name>